<accession>A0ABQ3NXM7</accession>
<evidence type="ECO:0000259" key="2">
    <source>
        <dbReference type="Pfam" id="PF00652"/>
    </source>
</evidence>
<dbReference type="SUPFAM" id="SSF50370">
    <property type="entry name" value="Ricin B-like lectins"/>
    <property type="match status" value="1"/>
</dbReference>
<dbReference type="InterPro" id="IPR000772">
    <property type="entry name" value="Ricin_B_lectin"/>
</dbReference>
<dbReference type="Pfam" id="PF00652">
    <property type="entry name" value="Ricin_B_lectin"/>
    <property type="match status" value="1"/>
</dbReference>
<name>A0ABQ3NXM7_STRVG</name>
<dbReference type="CDD" id="cd00161">
    <property type="entry name" value="beta-trefoil_Ricin-like"/>
    <property type="match status" value="1"/>
</dbReference>
<proteinExistence type="predicted"/>
<evidence type="ECO:0000256" key="1">
    <source>
        <dbReference type="SAM" id="MobiDB-lite"/>
    </source>
</evidence>
<dbReference type="GeneID" id="86959172"/>
<organism evidence="3 4">
    <name type="scientific">Streptomyces virginiae</name>
    <name type="common">Streptomyces cinnamonensis</name>
    <dbReference type="NCBI Taxonomy" id="1961"/>
    <lineage>
        <taxon>Bacteria</taxon>
        <taxon>Bacillati</taxon>
        <taxon>Actinomycetota</taxon>
        <taxon>Actinomycetes</taxon>
        <taxon>Kitasatosporales</taxon>
        <taxon>Streptomycetaceae</taxon>
        <taxon>Streptomyces</taxon>
    </lineage>
</organism>
<dbReference type="PROSITE" id="PS50231">
    <property type="entry name" value="RICIN_B_LECTIN"/>
    <property type="match status" value="1"/>
</dbReference>
<feature type="region of interest" description="Disordered" evidence="1">
    <location>
        <begin position="178"/>
        <end position="227"/>
    </location>
</feature>
<protein>
    <recommendedName>
        <fullName evidence="2">Ricin B lectin domain-containing protein</fullName>
    </recommendedName>
</protein>
<dbReference type="Proteomes" id="UP000660554">
    <property type="component" value="Unassembled WGS sequence"/>
</dbReference>
<evidence type="ECO:0000313" key="4">
    <source>
        <dbReference type="Proteomes" id="UP000660554"/>
    </source>
</evidence>
<feature type="compositionally biased region" description="Basic and acidic residues" evidence="1">
    <location>
        <begin position="205"/>
        <end position="215"/>
    </location>
</feature>
<sequence>MTEIPAPPAAQAVPAALRAAQQAPQLDQNAFDAGRTMCFDVGSATPAHRDLVTIRECADRDSQRLVIEDGQIKVQSTLATDAPKCLDIRSREAGEQAHIWTCRAPGVNPNRHFCIQNGHIKVADTLTTAQPMCLDFGTAFNDGAPVSLQPCAEDGSQNPGQDTAVQTGTIIARANMQQPHHPKKWAHGDGRAPTYPPDVSFGSCRRGESPSEAREPPAPLVASRIPG</sequence>
<evidence type="ECO:0000313" key="3">
    <source>
        <dbReference type="EMBL" id="GHI17528.1"/>
    </source>
</evidence>
<feature type="domain" description="Ricin B lectin" evidence="2">
    <location>
        <begin position="35"/>
        <end position="157"/>
    </location>
</feature>
<dbReference type="InterPro" id="IPR035992">
    <property type="entry name" value="Ricin_B-like_lectins"/>
</dbReference>
<reference evidence="4" key="1">
    <citation type="submission" date="2020-09" db="EMBL/GenBank/DDBJ databases">
        <title>Whole genome shotgun sequence of Streptomyces cinnamonensis NBRC 15873.</title>
        <authorList>
            <person name="Komaki H."/>
            <person name="Tamura T."/>
        </authorList>
    </citation>
    <scope>NUCLEOTIDE SEQUENCE [LARGE SCALE GENOMIC DNA]</scope>
    <source>
        <strain evidence="4">NBRC 15873</strain>
    </source>
</reference>
<dbReference type="Gene3D" id="2.80.10.50">
    <property type="match status" value="1"/>
</dbReference>
<dbReference type="EMBL" id="BNDV01000017">
    <property type="protein sequence ID" value="GHI17528.1"/>
    <property type="molecule type" value="Genomic_DNA"/>
</dbReference>
<keyword evidence="4" id="KW-1185">Reference proteome</keyword>
<comment type="caution">
    <text evidence="3">The sequence shown here is derived from an EMBL/GenBank/DDBJ whole genome shotgun (WGS) entry which is preliminary data.</text>
</comment>
<dbReference type="RefSeq" id="WP_191870239.1">
    <property type="nucleotide sequence ID" value="NZ_BMRU01000079.1"/>
</dbReference>
<gene>
    <name evidence="3" type="ORF">Scinn_69910</name>
</gene>